<gene>
    <name evidence="4" type="ORF">CU100_20825</name>
</gene>
<reference evidence="5" key="1">
    <citation type="submission" date="2017-11" db="EMBL/GenBank/DDBJ databases">
        <authorList>
            <person name="Kuznetsova I."/>
            <person name="Sazanova A."/>
            <person name="Chirak E."/>
            <person name="Safronova V."/>
            <person name="Willems A."/>
        </authorList>
    </citation>
    <scope>NUCLEOTIDE SEQUENCE [LARGE SCALE GENOMIC DNA]</scope>
    <source>
        <strain evidence="5">PEPV15</strain>
    </source>
</reference>
<dbReference type="Gene3D" id="1.10.10.10">
    <property type="entry name" value="Winged helix-like DNA-binding domain superfamily/Winged helix DNA-binding domain"/>
    <property type="match status" value="1"/>
</dbReference>
<feature type="binding site" evidence="2">
    <location>
        <begin position="210"/>
        <end position="217"/>
    </location>
    <ligand>
        <name>ATP</name>
        <dbReference type="ChEBI" id="CHEBI:30616"/>
    </ligand>
</feature>
<keyword evidence="2" id="KW-0067">ATP-binding</keyword>
<protein>
    <submittedName>
        <fullName evidence="4">DUF4172 domain-containing protein</fullName>
    </submittedName>
</protein>
<dbReference type="OrthoDB" id="9813719at2"/>
<dbReference type="Proteomes" id="UP000241158">
    <property type="component" value="Unassembled WGS sequence"/>
</dbReference>
<dbReference type="SUPFAM" id="SSF140931">
    <property type="entry name" value="Fic-like"/>
    <property type="match status" value="1"/>
</dbReference>
<keyword evidence="5" id="KW-1185">Reference proteome</keyword>
<dbReference type="RefSeq" id="WP_106718491.1">
    <property type="nucleotide sequence ID" value="NZ_JACHXT010000001.1"/>
</dbReference>
<evidence type="ECO:0000256" key="1">
    <source>
        <dbReference type="PIRSR" id="PIRSR640198-1"/>
    </source>
</evidence>
<dbReference type="Pfam" id="PF13776">
    <property type="entry name" value="DUF4172"/>
    <property type="match status" value="1"/>
</dbReference>
<name>A0A2P7APC6_9HYPH</name>
<accession>A0A2P7APC6</accession>
<dbReference type="AlphaFoldDB" id="A0A2P7APC6"/>
<feature type="binding site" evidence="2">
    <location>
        <begin position="247"/>
        <end position="248"/>
    </location>
    <ligand>
        <name>ATP</name>
        <dbReference type="ChEBI" id="CHEBI:30616"/>
    </ligand>
</feature>
<dbReference type="GO" id="GO:0005524">
    <property type="term" value="F:ATP binding"/>
    <property type="evidence" value="ECO:0007669"/>
    <property type="project" value="UniProtKB-KW"/>
</dbReference>
<dbReference type="InterPro" id="IPR036388">
    <property type="entry name" value="WH-like_DNA-bd_sf"/>
</dbReference>
<keyword evidence="2" id="KW-0547">Nucleotide-binding</keyword>
<dbReference type="InterPro" id="IPR025230">
    <property type="entry name" value="DUF4172"/>
</dbReference>
<comment type="caution">
    <text evidence="4">The sequence shown here is derived from an EMBL/GenBank/DDBJ whole genome shotgun (WGS) entry which is preliminary data.</text>
</comment>
<evidence type="ECO:0000313" key="5">
    <source>
        <dbReference type="Proteomes" id="UP000241158"/>
    </source>
</evidence>
<dbReference type="EMBL" id="PGGN01000004">
    <property type="protein sequence ID" value="PSH56066.1"/>
    <property type="molecule type" value="Genomic_DNA"/>
</dbReference>
<evidence type="ECO:0000313" key="4">
    <source>
        <dbReference type="EMBL" id="PSH56066.1"/>
    </source>
</evidence>
<proteinExistence type="predicted"/>
<dbReference type="InterPro" id="IPR036597">
    <property type="entry name" value="Fido-like_dom_sf"/>
</dbReference>
<evidence type="ECO:0000256" key="2">
    <source>
        <dbReference type="PIRSR" id="PIRSR640198-2"/>
    </source>
</evidence>
<dbReference type="PROSITE" id="PS51459">
    <property type="entry name" value="FIDO"/>
    <property type="match status" value="1"/>
</dbReference>
<dbReference type="InterPro" id="IPR040198">
    <property type="entry name" value="Fido_containing"/>
</dbReference>
<dbReference type="Pfam" id="PF02661">
    <property type="entry name" value="Fic"/>
    <property type="match status" value="1"/>
</dbReference>
<feature type="active site" evidence="1">
    <location>
        <position position="206"/>
    </location>
</feature>
<feature type="domain" description="Fido" evidence="3">
    <location>
        <begin position="113"/>
        <end position="269"/>
    </location>
</feature>
<evidence type="ECO:0000259" key="3">
    <source>
        <dbReference type="PROSITE" id="PS51459"/>
    </source>
</evidence>
<dbReference type="Gene3D" id="1.10.3290.10">
    <property type="entry name" value="Fido-like domain"/>
    <property type="match status" value="1"/>
</dbReference>
<organism evidence="4 5">
    <name type="scientific">Phyllobacterium endophyticum</name>
    <dbReference type="NCBI Taxonomy" id="1149773"/>
    <lineage>
        <taxon>Bacteria</taxon>
        <taxon>Pseudomonadati</taxon>
        <taxon>Pseudomonadota</taxon>
        <taxon>Alphaproteobacteria</taxon>
        <taxon>Hyphomicrobiales</taxon>
        <taxon>Phyllobacteriaceae</taxon>
        <taxon>Phyllobacterium</taxon>
    </lineage>
</organism>
<sequence>MIWNWQQADWPNFTWDAMALGPLERQFLLHSGEFFGAFRHVSIDDRDTLRIELISDEALKTSEIEGEFLNRDSLQTSLRQQFGLAADDRRVPAAEHGISEMMVDLYRTFADPLQDDILFNWHKMLMAGENNAIQIGTYRTHEEPMRVVSGRADKPTIHFEAPPSTRVSQEMRAFTSWFNATAPEGKTALPALTRAGLAHLYFVSIHPFEDGNGRIGRAISEKSLAQNLGQPSLIALAYTIQRARKAYYDLLERSNKTNEITGWLVYFAETVLEAQRTTLKRVEFYIVKAKFYDRMSGQLNPRQAKVIARMFRAGLGGFKGGLSAENYISITGTSRATATRDLADLVSKGALTRTGERRHTRYRLDLDSVRLTQA</sequence>
<dbReference type="PANTHER" id="PTHR13504:SF33">
    <property type="entry name" value="FIC FAMILY PROTEIN"/>
    <property type="match status" value="1"/>
</dbReference>
<dbReference type="PANTHER" id="PTHR13504">
    <property type="entry name" value="FIDO DOMAIN-CONTAINING PROTEIN DDB_G0283145"/>
    <property type="match status" value="1"/>
</dbReference>
<feature type="binding site" evidence="2">
    <location>
        <position position="255"/>
    </location>
    <ligand>
        <name>ATP</name>
        <dbReference type="ChEBI" id="CHEBI:30616"/>
    </ligand>
</feature>
<dbReference type="InterPro" id="IPR003812">
    <property type="entry name" value="Fido"/>
</dbReference>